<keyword evidence="7" id="KW-0378">Hydrolase</keyword>
<gene>
    <name evidence="7" type="primary">rad1</name>
    <name evidence="7" type="ORF">H4219_001633</name>
</gene>
<keyword evidence="5" id="KW-0539">Nucleus</keyword>
<dbReference type="EC" id="3.1.11.2" evidence="7"/>
<dbReference type="PANTHER" id="PTHR10870">
    <property type="entry name" value="CELL CYCLE CHECKPOINT PROTEIN RAD1"/>
    <property type="match status" value="1"/>
</dbReference>
<dbReference type="Proteomes" id="UP001150538">
    <property type="component" value="Unassembled WGS sequence"/>
</dbReference>
<dbReference type="Gene3D" id="3.70.10.10">
    <property type="match status" value="1"/>
</dbReference>
<evidence type="ECO:0000256" key="6">
    <source>
        <dbReference type="SAM" id="MobiDB-lite"/>
    </source>
</evidence>
<comment type="caution">
    <text evidence="7">The sequence shown here is derived from an EMBL/GenBank/DDBJ whole genome shotgun (WGS) entry which is preliminary data.</text>
</comment>
<comment type="subcellular location">
    <subcellularLocation>
        <location evidence="1">Nucleus</location>
    </subcellularLocation>
</comment>
<proteinExistence type="inferred from homology"/>
<keyword evidence="3" id="KW-0227">DNA damage</keyword>
<dbReference type="GO" id="GO:0000077">
    <property type="term" value="P:DNA damage checkpoint signaling"/>
    <property type="evidence" value="ECO:0007669"/>
    <property type="project" value="InterPro"/>
</dbReference>
<dbReference type="GO" id="GO:0008311">
    <property type="term" value="F:double-stranded DNA 3'-5' DNA exonuclease activity"/>
    <property type="evidence" value="ECO:0007669"/>
    <property type="project" value="UniProtKB-EC"/>
</dbReference>
<name>A0A9W8A325_9FUNG</name>
<keyword evidence="4" id="KW-0234">DNA repair</keyword>
<dbReference type="PRINTS" id="PR01245">
    <property type="entry name" value="RAD1REC1"/>
</dbReference>
<evidence type="ECO:0000256" key="5">
    <source>
        <dbReference type="ARBA" id="ARBA00023242"/>
    </source>
</evidence>
<evidence type="ECO:0000313" key="7">
    <source>
        <dbReference type="EMBL" id="KAJ1919972.1"/>
    </source>
</evidence>
<feature type="region of interest" description="Disordered" evidence="6">
    <location>
        <begin position="80"/>
        <end position="102"/>
    </location>
</feature>
<evidence type="ECO:0000256" key="2">
    <source>
        <dbReference type="ARBA" id="ARBA00010991"/>
    </source>
</evidence>
<dbReference type="OrthoDB" id="5581405at2759"/>
<dbReference type="Pfam" id="PF02144">
    <property type="entry name" value="Rad1"/>
    <property type="match status" value="1"/>
</dbReference>
<protein>
    <submittedName>
        <fullName evidence="7">Checkpoint clamp complex protein Rad1</fullName>
        <ecNumber evidence="7">3.1.11.2</ecNumber>
    </submittedName>
</protein>
<dbReference type="AlphaFoldDB" id="A0A9W8A325"/>
<feature type="compositionally biased region" description="Acidic residues" evidence="6">
    <location>
        <begin position="93"/>
        <end position="102"/>
    </location>
</feature>
<comment type="similarity">
    <text evidence="2">Belongs to the rad1 family.</text>
</comment>
<evidence type="ECO:0000256" key="1">
    <source>
        <dbReference type="ARBA" id="ARBA00004123"/>
    </source>
</evidence>
<dbReference type="PANTHER" id="PTHR10870:SF0">
    <property type="entry name" value="CELL CYCLE CHECKPOINT PROTEIN RAD1"/>
    <property type="match status" value="1"/>
</dbReference>
<organism evidence="7 8">
    <name type="scientific">Mycoemilia scoparia</name>
    <dbReference type="NCBI Taxonomy" id="417184"/>
    <lineage>
        <taxon>Eukaryota</taxon>
        <taxon>Fungi</taxon>
        <taxon>Fungi incertae sedis</taxon>
        <taxon>Zoopagomycota</taxon>
        <taxon>Kickxellomycotina</taxon>
        <taxon>Kickxellomycetes</taxon>
        <taxon>Kickxellales</taxon>
        <taxon>Kickxellaceae</taxon>
        <taxon>Mycoemilia</taxon>
    </lineage>
</organism>
<dbReference type="GO" id="GO:0006281">
    <property type="term" value="P:DNA repair"/>
    <property type="evidence" value="ECO:0007669"/>
    <property type="project" value="UniProtKB-KW"/>
</dbReference>
<dbReference type="GO" id="GO:0030896">
    <property type="term" value="C:checkpoint clamp complex"/>
    <property type="evidence" value="ECO:0007669"/>
    <property type="project" value="TreeGrafter"/>
</dbReference>
<evidence type="ECO:0000256" key="4">
    <source>
        <dbReference type="ARBA" id="ARBA00023204"/>
    </source>
</evidence>
<keyword evidence="8" id="KW-1185">Reference proteome</keyword>
<evidence type="ECO:0000313" key="8">
    <source>
        <dbReference type="Proteomes" id="UP001150538"/>
    </source>
</evidence>
<evidence type="ECO:0000256" key="3">
    <source>
        <dbReference type="ARBA" id="ARBA00022763"/>
    </source>
</evidence>
<dbReference type="InterPro" id="IPR003021">
    <property type="entry name" value="Rad1_Rec1_Rad17"/>
</dbReference>
<sequence>MDNSVPQQQQQPQGPDMEDIAFTAKLNNVRPLVNMLRAVNINTRGQCTINASGVVFSSEESRCMVAHAYMKKSQFSQFGFNPIPNQNQKDDQAQQEDDENEEDDMVFGLHIETLIECLGLFLGPSNSNAPSSRAQASSFIGADASGAGGSTMPGYANLSLYKGATTVKLAYDGPGSDFELM</sequence>
<reference evidence="7" key="1">
    <citation type="submission" date="2022-07" db="EMBL/GenBank/DDBJ databases">
        <title>Phylogenomic reconstructions and comparative analyses of Kickxellomycotina fungi.</title>
        <authorList>
            <person name="Reynolds N.K."/>
            <person name="Stajich J.E."/>
            <person name="Barry K."/>
            <person name="Grigoriev I.V."/>
            <person name="Crous P."/>
            <person name="Smith M.E."/>
        </authorList>
    </citation>
    <scope>NUCLEOTIDE SEQUENCE</scope>
    <source>
        <strain evidence="7">NBRC 100468</strain>
    </source>
</reference>
<accession>A0A9W8A325</accession>
<dbReference type="EMBL" id="JANBPU010000019">
    <property type="protein sequence ID" value="KAJ1919972.1"/>
    <property type="molecule type" value="Genomic_DNA"/>
</dbReference>